<evidence type="ECO:0000313" key="2">
    <source>
        <dbReference type="Proteomes" id="UP000694910"/>
    </source>
</evidence>
<dbReference type="RefSeq" id="XP_014646106.1">
    <property type="nucleotide sequence ID" value="XM_014790620.1"/>
</dbReference>
<dbReference type="InterPro" id="IPR051213">
    <property type="entry name" value="START_lipid_transfer"/>
</dbReference>
<dbReference type="SMART" id="SM00234">
    <property type="entry name" value="START"/>
    <property type="match status" value="1"/>
</dbReference>
<organism evidence="2 3">
    <name type="scientific">Ceratotherium simum simum</name>
    <name type="common">Southern white rhinoceros</name>
    <dbReference type="NCBI Taxonomy" id="73337"/>
    <lineage>
        <taxon>Eukaryota</taxon>
        <taxon>Metazoa</taxon>
        <taxon>Chordata</taxon>
        <taxon>Craniata</taxon>
        <taxon>Vertebrata</taxon>
        <taxon>Euteleostomi</taxon>
        <taxon>Mammalia</taxon>
        <taxon>Eutheria</taxon>
        <taxon>Laurasiatheria</taxon>
        <taxon>Perissodactyla</taxon>
        <taxon>Rhinocerotidae</taxon>
        <taxon>Ceratotherium</taxon>
    </lineage>
</organism>
<dbReference type="SUPFAM" id="SSF55961">
    <property type="entry name" value="Bet v1-like"/>
    <property type="match status" value="1"/>
</dbReference>
<keyword evidence="2" id="KW-1185">Reference proteome</keyword>
<dbReference type="Proteomes" id="UP000694910">
    <property type="component" value="Unplaced"/>
</dbReference>
<dbReference type="PROSITE" id="PS50848">
    <property type="entry name" value="START"/>
    <property type="match status" value="1"/>
</dbReference>
<evidence type="ECO:0000313" key="3">
    <source>
        <dbReference type="RefSeq" id="XP_014646106.1"/>
    </source>
</evidence>
<dbReference type="GeneID" id="101392973"/>
<evidence type="ECO:0000259" key="1">
    <source>
        <dbReference type="PROSITE" id="PS50848"/>
    </source>
</evidence>
<dbReference type="InterPro" id="IPR002913">
    <property type="entry name" value="START_lipid-bd_dom"/>
</dbReference>
<dbReference type="PANTHER" id="PTHR19308">
    <property type="entry name" value="PHOSPHATIDYLCHOLINE TRANSFER PROTEIN"/>
    <property type="match status" value="1"/>
</dbReference>
<accession>A0ABM1D2S5</accession>
<dbReference type="PANTHER" id="PTHR19308:SF39">
    <property type="entry name" value="PHOSPHATIDYLCHOLINE TRANSFER PROTEIN"/>
    <property type="match status" value="1"/>
</dbReference>
<protein>
    <submittedName>
        <fullName evidence="3">Phosphatidylcholine transfer protein-like</fullName>
    </submittedName>
</protein>
<gene>
    <name evidence="3" type="primary">LOC101392973</name>
</gene>
<dbReference type="Pfam" id="PF01852">
    <property type="entry name" value="START"/>
    <property type="match status" value="1"/>
</dbReference>
<reference evidence="3" key="1">
    <citation type="submission" date="2025-08" db="UniProtKB">
        <authorList>
            <consortium name="RefSeq"/>
        </authorList>
    </citation>
    <scope>IDENTIFICATION</scope>
</reference>
<feature type="domain" description="START" evidence="1">
    <location>
        <begin position="25"/>
        <end position="187"/>
    </location>
</feature>
<dbReference type="InterPro" id="IPR023393">
    <property type="entry name" value="START-like_dom_sf"/>
</dbReference>
<sequence>MAGAAGGFSEEQFREACAELDHLSWELLEEDLDLRFYRLRDQETGLYKYKDFGVLKDCPPALLADVYMDLDYRKEWDQNVKELYEEECNGQTVVYQQVKNPFLMPNRDYVYIREKRELDVEGRKIHVVLAQSTSHPEFPERSGVIRVKQYKESLALTSDGGNGSKVFMYYFNNLGPRIPTWLINKAFKVRSQEVGGEACLTNVDSARGAVSGLMRLLYEAAWLSDYGQSGTETLSSPDREELNPANNLLSEIGSRSLLSGFAVTAVPEDTVIAAW</sequence>
<name>A0ABM1D2S5_CERSS</name>
<proteinExistence type="predicted"/>
<dbReference type="Gene3D" id="3.30.530.20">
    <property type="match status" value="1"/>
</dbReference>